<feature type="compositionally biased region" description="Basic and acidic residues" evidence="8">
    <location>
        <begin position="22"/>
        <end position="33"/>
    </location>
</feature>
<keyword evidence="6" id="KW-0406">Ion transport</keyword>
<evidence type="ECO:0000313" key="13">
    <source>
        <dbReference type="Proteomes" id="UP001150924"/>
    </source>
</evidence>
<dbReference type="SUPFAM" id="SSF52402">
    <property type="entry name" value="Adenine nucleotide alpha hydrolases-like"/>
    <property type="match status" value="2"/>
</dbReference>
<dbReference type="CDD" id="cd00293">
    <property type="entry name" value="USP-like"/>
    <property type="match status" value="2"/>
</dbReference>
<keyword evidence="5 9" id="KW-1133">Transmembrane helix</keyword>
<feature type="transmembrane region" description="Helical" evidence="9">
    <location>
        <begin position="176"/>
        <end position="198"/>
    </location>
</feature>
<evidence type="ECO:0000313" key="12">
    <source>
        <dbReference type="EMBL" id="MCY1010576.1"/>
    </source>
</evidence>
<feature type="region of interest" description="Disordered" evidence="8">
    <location>
        <begin position="1"/>
        <end position="33"/>
    </location>
</feature>
<evidence type="ECO:0000259" key="10">
    <source>
        <dbReference type="Pfam" id="PF00582"/>
    </source>
</evidence>
<sequence>MIHRKGKNHRRYGSRRGPRGIEPSRTRPERTQGTCDRDHVLLRPLASSFDLTSLFAALSDTAEAAASTAVIKGLAHHAVLMLLVQIAVLLAMARFLGEIMRKLKQPPVVGELMAGVVLGPSILGLVWPEAQHTLFPKDQHLADLLAAISWIGVLFLLICTGLETDLGLIKRRGKTALMISAGGILVPFATGFALGEMLPEAYLANPDARLVFSLFMAVAMSISAVPVIAKVLMDLKLIRRDIGQLILAAAMTDDTIGWILLAVVAGLAKTGVVDVVTALKSIGGAVVFMLFAFTLGAPLIARVMATVDKRFGGSGSQMSLVLALAFATAALTHEMGIEAVLGAFTVGILAGQAPRFRHEVAHTLELVTASFLAPIFFASAGVKVDLMRLADPDVATVGAIVLGIACFGKFVGCYLGAWVCGISHWERLALGSGMNARGAMEIIVATIGLSLGVLSVEMYSIVVMVAIATSLMAPPLLRYTLSKVKMGESEAKRLEMEALAASSFIRQVRRVLMVSRNAHSVDLPAQILGYLSHEQPIEVTAVYACPQAVKTPWWRGLARRVRRYHATGAKALERIGRPLRLLKGSRPELKLITDVDPAEQVLAEAARDYELLVLGETQRSTEALFGPVADRIIHKSPCPTLIVREPAPKIAKGEKPPLYRVWSPKKILVPTVGTEYSKNAVELAAVLATSTRAEVTIIHISRTGSNDVDIARPHEIGAQIVAREAERAKKFGASVETVVMEGARPEEDIVRVAAQGGYDLLIIGSSLRAVSARAFFGHRVESLLKNAPCPVVLLSAG</sequence>
<dbReference type="GO" id="GO:0015297">
    <property type="term" value="F:antiporter activity"/>
    <property type="evidence" value="ECO:0007669"/>
    <property type="project" value="InterPro"/>
</dbReference>
<gene>
    <name evidence="12" type="ORF">OV079_34430</name>
</gene>
<keyword evidence="7 9" id="KW-0472">Membrane</keyword>
<feature type="transmembrane region" description="Helical" evidence="9">
    <location>
        <begin position="245"/>
        <end position="267"/>
    </location>
</feature>
<dbReference type="Pfam" id="PF00999">
    <property type="entry name" value="Na_H_Exchanger"/>
    <property type="match status" value="1"/>
</dbReference>
<comment type="similarity">
    <text evidence="2">Belongs to the universal stress protein A family.</text>
</comment>
<feature type="transmembrane region" description="Helical" evidence="9">
    <location>
        <begin position="311"/>
        <end position="329"/>
    </location>
</feature>
<dbReference type="Proteomes" id="UP001150924">
    <property type="component" value="Unassembled WGS sequence"/>
</dbReference>
<dbReference type="PANTHER" id="PTHR32468:SF0">
    <property type="entry name" value="K(+)_H(+) ANTIPORTER 1"/>
    <property type="match status" value="1"/>
</dbReference>
<dbReference type="Pfam" id="PF00582">
    <property type="entry name" value="Usp"/>
    <property type="match status" value="2"/>
</dbReference>
<keyword evidence="4 9" id="KW-0812">Transmembrane</keyword>
<evidence type="ECO:0000256" key="5">
    <source>
        <dbReference type="ARBA" id="ARBA00022989"/>
    </source>
</evidence>
<dbReference type="Gene3D" id="1.20.1530.20">
    <property type="match status" value="1"/>
</dbReference>
<dbReference type="AlphaFoldDB" id="A0A9X3EV06"/>
<accession>A0A9X3EV06</accession>
<protein>
    <submittedName>
        <fullName evidence="12">Cation:proton antiporter</fullName>
    </submittedName>
</protein>
<evidence type="ECO:0000256" key="8">
    <source>
        <dbReference type="SAM" id="MobiDB-lite"/>
    </source>
</evidence>
<dbReference type="EMBL" id="JAPNKE010000002">
    <property type="protein sequence ID" value="MCY1010576.1"/>
    <property type="molecule type" value="Genomic_DNA"/>
</dbReference>
<evidence type="ECO:0000256" key="1">
    <source>
        <dbReference type="ARBA" id="ARBA00004141"/>
    </source>
</evidence>
<dbReference type="InterPro" id="IPR006016">
    <property type="entry name" value="UspA"/>
</dbReference>
<feature type="transmembrane region" description="Helical" evidence="9">
    <location>
        <begin position="210"/>
        <end position="233"/>
    </location>
</feature>
<feature type="transmembrane region" description="Helical" evidence="9">
    <location>
        <begin position="279"/>
        <end position="299"/>
    </location>
</feature>
<dbReference type="RefSeq" id="WP_267773587.1">
    <property type="nucleotide sequence ID" value="NZ_JAPNKE010000002.1"/>
</dbReference>
<evidence type="ECO:0000259" key="11">
    <source>
        <dbReference type="Pfam" id="PF00999"/>
    </source>
</evidence>
<dbReference type="InterPro" id="IPR006015">
    <property type="entry name" value="Universal_stress_UspA"/>
</dbReference>
<evidence type="ECO:0000256" key="7">
    <source>
        <dbReference type="ARBA" id="ARBA00023136"/>
    </source>
</evidence>
<feature type="compositionally biased region" description="Basic residues" evidence="8">
    <location>
        <begin position="1"/>
        <end position="18"/>
    </location>
</feature>
<name>A0A9X3EV06_9BACT</name>
<dbReference type="PANTHER" id="PTHR32468">
    <property type="entry name" value="CATION/H + ANTIPORTER"/>
    <property type="match status" value="1"/>
</dbReference>
<organism evidence="12 13">
    <name type="scientific">Nannocystis pusilla</name>
    <dbReference type="NCBI Taxonomy" id="889268"/>
    <lineage>
        <taxon>Bacteria</taxon>
        <taxon>Pseudomonadati</taxon>
        <taxon>Myxococcota</taxon>
        <taxon>Polyangia</taxon>
        <taxon>Nannocystales</taxon>
        <taxon>Nannocystaceae</taxon>
        <taxon>Nannocystis</taxon>
    </lineage>
</organism>
<reference evidence="12" key="1">
    <citation type="submission" date="2022-11" db="EMBL/GenBank/DDBJ databases">
        <title>Minimal conservation of predation-associated metabolite biosynthetic gene clusters underscores biosynthetic potential of Myxococcota including descriptions for ten novel species: Archangium lansinium sp. nov., Myxococcus landrumus sp. nov., Nannocystis bai.</title>
        <authorList>
            <person name="Ahearne A."/>
            <person name="Stevens C."/>
            <person name="Phillips K."/>
        </authorList>
    </citation>
    <scope>NUCLEOTIDE SEQUENCE</scope>
    <source>
        <strain evidence="12">Na p29</strain>
    </source>
</reference>
<keyword evidence="13" id="KW-1185">Reference proteome</keyword>
<feature type="transmembrane region" description="Helical" evidence="9">
    <location>
        <begin position="363"/>
        <end position="382"/>
    </location>
</feature>
<dbReference type="Gene3D" id="3.40.50.12370">
    <property type="match status" value="1"/>
</dbReference>
<evidence type="ECO:0000256" key="6">
    <source>
        <dbReference type="ARBA" id="ARBA00023065"/>
    </source>
</evidence>
<feature type="transmembrane region" description="Helical" evidence="9">
    <location>
        <begin position="78"/>
        <end position="96"/>
    </location>
</feature>
<comment type="subcellular location">
    <subcellularLocation>
        <location evidence="1">Membrane</location>
        <topology evidence="1">Multi-pass membrane protein</topology>
    </subcellularLocation>
</comment>
<dbReference type="PRINTS" id="PR01438">
    <property type="entry name" value="UNVRSLSTRESS"/>
</dbReference>
<dbReference type="InterPro" id="IPR050794">
    <property type="entry name" value="CPA2_transporter"/>
</dbReference>
<feature type="transmembrane region" description="Helical" evidence="9">
    <location>
        <begin position="147"/>
        <end position="169"/>
    </location>
</feature>
<evidence type="ECO:0000256" key="3">
    <source>
        <dbReference type="ARBA" id="ARBA00022448"/>
    </source>
</evidence>
<feature type="domain" description="UspA" evidence="10">
    <location>
        <begin position="665"/>
        <end position="793"/>
    </location>
</feature>
<keyword evidence="3" id="KW-0813">Transport</keyword>
<evidence type="ECO:0000256" key="9">
    <source>
        <dbReference type="SAM" id="Phobius"/>
    </source>
</evidence>
<feature type="transmembrane region" description="Helical" evidence="9">
    <location>
        <begin position="40"/>
        <end position="58"/>
    </location>
</feature>
<feature type="transmembrane region" description="Helical" evidence="9">
    <location>
        <begin position="394"/>
        <end position="422"/>
    </location>
</feature>
<evidence type="ECO:0000256" key="2">
    <source>
        <dbReference type="ARBA" id="ARBA00008791"/>
    </source>
</evidence>
<evidence type="ECO:0000256" key="4">
    <source>
        <dbReference type="ARBA" id="ARBA00022692"/>
    </source>
</evidence>
<dbReference type="InterPro" id="IPR038770">
    <property type="entry name" value="Na+/solute_symporter_sf"/>
</dbReference>
<dbReference type="GO" id="GO:1902600">
    <property type="term" value="P:proton transmembrane transport"/>
    <property type="evidence" value="ECO:0007669"/>
    <property type="project" value="InterPro"/>
</dbReference>
<feature type="transmembrane region" description="Helical" evidence="9">
    <location>
        <begin position="108"/>
        <end position="127"/>
    </location>
</feature>
<feature type="domain" description="UspA" evidence="10">
    <location>
        <begin position="577"/>
        <end position="644"/>
    </location>
</feature>
<dbReference type="InterPro" id="IPR006153">
    <property type="entry name" value="Cation/H_exchanger_TM"/>
</dbReference>
<feature type="transmembrane region" description="Helical" evidence="9">
    <location>
        <begin position="335"/>
        <end position="351"/>
    </location>
</feature>
<comment type="caution">
    <text evidence="12">The sequence shown here is derived from an EMBL/GenBank/DDBJ whole genome shotgun (WGS) entry which is preliminary data.</text>
</comment>
<proteinExistence type="inferred from homology"/>
<dbReference type="GO" id="GO:0016020">
    <property type="term" value="C:membrane"/>
    <property type="evidence" value="ECO:0007669"/>
    <property type="project" value="UniProtKB-SubCell"/>
</dbReference>
<feature type="domain" description="Cation/H+ exchanger transmembrane" evidence="11">
    <location>
        <begin position="95"/>
        <end position="479"/>
    </location>
</feature>